<sequence>MEYIKDDSEFGCIYADSIDTTFKPPIIGKITKNPLNFNDIKLGTWLKVTANLLEMPFNEPDERLFNLYCTDIQIDYSKTLFQSEVKDDVKVFLNNVHVAFNLGSKVKQCKKGWIFYGDFGSILILDEYSPMFNIRRGHFLGTLRSMIQGVGKDNEYVCWMLCPTFNVYRKNHELHQKCVDSVFQPVPKKPRRQRQERPNILQTAFERYPDEKNDEAEKETPYVVFETLPPRAVKNVGERLGDVFFRKKKFR</sequence>
<accession>A0AC35GKG1</accession>
<reference evidence="2" key="1">
    <citation type="submission" date="2022-11" db="UniProtKB">
        <authorList>
            <consortium name="WormBaseParasite"/>
        </authorList>
    </citation>
    <scope>IDENTIFICATION</scope>
</reference>
<organism evidence="1 2">
    <name type="scientific">Panagrolaimus sp. PS1159</name>
    <dbReference type="NCBI Taxonomy" id="55785"/>
    <lineage>
        <taxon>Eukaryota</taxon>
        <taxon>Metazoa</taxon>
        <taxon>Ecdysozoa</taxon>
        <taxon>Nematoda</taxon>
        <taxon>Chromadorea</taxon>
        <taxon>Rhabditida</taxon>
        <taxon>Tylenchina</taxon>
        <taxon>Panagrolaimomorpha</taxon>
        <taxon>Panagrolaimoidea</taxon>
        <taxon>Panagrolaimidae</taxon>
        <taxon>Panagrolaimus</taxon>
    </lineage>
</organism>
<protein>
    <submittedName>
        <fullName evidence="2">Uncharacterized protein</fullName>
    </submittedName>
</protein>
<evidence type="ECO:0000313" key="2">
    <source>
        <dbReference type="WBParaSite" id="PS1159_v2.g6221.t1"/>
    </source>
</evidence>
<name>A0AC35GKG1_9BILA</name>
<dbReference type="Proteomes" id="UP000887580">
    <property type="component" value="Unplaced"/>
</dbReference>
<evidence type="ECO:0000313" key="1">
    <source>
        <dbReference type="Proteomes" id="UP000887580"/>
    </source>
</evidence>
<dbReference type="WBParaSite" id="PS1159_v2.g6221.t1">
    <property type="protein sequence ID" value="PS1159_v2.g6221.t1"/>
    <property type="gene ID" value="PS1159_v2.g6221"/>
</dbReference>
<proteinExistence type="predicted"/>